<feature type="region of interest" description="Disordered" evidence="1">
    <location>
        <begin position="256"/>
        <end position="290"/>
    </location>
</feature>
<proteinExistence type="predicted"/>
<dbReference type="Pfam" id="PF20178">
    <property type="entry name" value="ToxA_N"/>
    <property type="match status" value="1"/>
</dbReference>
<evidence type="ECO:0000259" key="2">
    <source>
        <dbReference type="Pfam" id="PF20178"/>
    </source>
</evidence>
<feature type="compositionally biased region" description="Polar residues" evidence="1">
    <location>
        <begin position="27"/>
        <end position="38"/>
    </location>
</feature>
<feature type="domain" description="Dermonecrotic toxin N-terminal" evidence="2">
    <location>
        <begin position="672"/>
        <end position="868"/>
    </location>
</feature>
<dbReference type="InterPro" id="IPR046673">
    <property type="entry name" value="ToxA_N"/>
</dbReference>
<protein>
    <recommendedName>
        <fullName evidence="2">Dermonecrotic toxin N-terminal domain-containing protein</fullName>
    </recommendedName>
</protein>
<feature type="compositionally biased region" description="Polar residues" evidence="1">
    <location>
        <begin position="571"/>
        <end position="580"/>
    </location>
</feature>
<feature type="compositionally biased region" description="Basic residues" evidence="1">
    <location>
        <begin position="228"/>
        <end position="238"/>
    </location>
</feature>
<accession>A0A7Y7V9T1</accession>
<comment type="caution">
    <text evidence="3">The sequence shown here is derived from an EMBL/GenBank/DDBJ whole genome shotgun (WGS) entry which is preliminary data.</text>
</comment>
<feature type="region of interest" description="Disordered" evidence="1">
    <location>
        <begin position="1"/>
        <end position="38"/>
    </location>
</feature>
<dbReference type="RefSeq" id="WP_177034851.1">
    <property type="nucleotide sequence ID" value="NZ_JACAOZ010000033.1"/>
</dbReference>
<reference evidence="3 4" key="1">
    <citation type="submission" date="2020-04" db="EMBL/GenBank/DDBJ databases">
        <title>Molecular characterization of pseudomonads from Agaricus bisporus reveal novel blotch 2 pathogens in Western Europe.</title>
        <authorList>
            <person name="Taparia T."/>
            <person name="Krijger M."/>
            <person name="Haynes E."/>
            <person name="Elpinstone J.G."/>
            <person name="Noble R."/>
            <person name="Van Der Wolf J."/>
        </authorList>
    </citation>
    <scope>NUCLEOTIDE SEQUENCE [LARGE SCALE GENOMIC DNA]</scope>
    <source>
        <strain evidence="3 4">B7002</strain>
    </source>
</reference>
<organism evidence="3 4">
    <name type="scientific">Pseudomonas edaphica</name>
    <dbReference type="NCBI Taxonomy" id="2006980"/>
    <lineage>
        <taxon>Bacteria</taxon>
        <taxon>Pseudomonadati</taxon>
        <taxon>Pseudomonadota</taxon>
        <taxon>Gammaproteobacteria</taxon>
        <taxon>Pseudomonadales</taxon>
        <taxon>Pseudomonadaceae</taxon>
        <taxon>Pseudomonas</taxon>
    </lineage>
</organism>
<evidence type="ECO:0000313" key="3">
    <source>
        <dbReference type="EMBL" id="NVZ59715.1"/>
    </source>
</evidence>
<dbReference type="EMBL" id="JACAOZ010000033">
    <property type="protein sequence ID" value="NVZ59715.1"/>
    <property type="molecule type" value="Genomic_DNA"/>
</dbReference>
<sequence length="1445" mass="158159">MRSYLTHSPLTFAAHPPSPSPAPVEGQPNNARTRRSTSADVISLEVQKAAQTLVRQADADLAGKFATALMEQVNSNSTGRQQPIASGVVSAIPANSTFGQLWAQLTHTLKSEPFATFAKNNHIDLSNLKVTPSGWLDCTVNGKRRTFSNYETGFEQATVDVLIAARKLSPDNKSFVYVDEHSATTRAVGNFYGVQVPNTKAATLADIRQLQENMRFPSVFSPDANAPRPRRHEYRHARQMQDEAEQDLALQMVREPGKFPPQQGQAGIPQLAPPNPAQPATTPAQTPTATTDPVAAIARRQFAGEPNVYSVVARALSDRIKEVAPALDVDVNQISIETPDPDTPGAFKRTQLMARVFDYLTGGEAPRFTGTDRAFDTRPDLLARTGNSADTPLDLDLSALSSIINALPARLNHYYETAMGEYWDKPAFAGGTDAGAAFTGSHRALVSRILRSNLQLASLKQPGLDDEQRKTIDMVARHPEEATRPAPTDPNSSGATVYSLVGTAPKMVIHRYLANINRDILLLVEPSGKITPFKSWDELNGLGALNDRLTGNMFSAQADIIIDQHLGDSLSAPSTPSGTDDSTKETIPLPDWMSKAGEAERFVMHELSLGLASTHQTNQGRSYNSGIEDIRSFAQHRFDSLPENQKLTAHAAANLEVVFKVPYGTLNSGFIDRQTMSLTDMLLNNLSGLPNGQIEVFFKTGLKDENGAEIKVRVPTLEKEGVLKQLVDELDIGKTYTDLLKKQLLDDPSEKAQRQSLFAQQVPLELQFKALELSIKGASGFNATGFRYIQEVFKPGLGPRVVDGKEIVIRPLAFDNQANGKPDGVEGAYLIEPKDTTTGPHILYRPLISDAPLLQFPTRQALLEAIQNKGKLQNDILAWLPDENTRKLYSGDGFKHPNLVIFGLNLGSVPLNKAHPLAIDTRLQQTLQEGKLLEHLYEANARNLITLAEHQSTTDAQSRWASLKEGGFLLLNSVLPVLRGPGAILGLMMQAQGIISDLGILLDDDAQKKQAALTDLLVNLATLFIHFKARSLSEPSSVTSTSPATGASVMVDEAVPLTPPLQRFRMGGPLERIIPVDGEIQTNVDTYNRKGQEVKRLNIIGHAAKPEGEQSAVIVAEGEQVYTAEKLDNELFGRGINIRDYPEVRLLVCYSAKGGDNSLAAQLHSLTGVPVKGYEGTVDVGYISGVGVDPEDIYKTALEKLRTQRPEFSEAARKELAEIALNNQLRDIDIFNHVEKKSGKKVKVNWGTIQNPIYEEVSVDYRPKRFGPSKTRTIAGTAEVQDTSKELHNMGEYKAFKALPEADKLKNSIAFTTSEDGQYEYFLDRTVGSTEIRLNIIGHGDKGGATFKSDLKGAASHSPEAFAKLIAPMLKKTGATHIRMISCKSGSTGFSEELSKRLNVPVKAPVGTVTQFEVMKDRYWILEKFPNPRRPHDHEWKTFTPATPA</sequence>
<gene>
    <name evidence="3" type="ORF">HX797_25950</name>
</gene>
<evidence type="ECO:0000313" key="4">
    <source>
        <dbReference type="Proteomes" id="UP000560470"/>
    </source>
</evidence>
<feature type="region of interest" description="Disordered" evidence="1">
    <location>
        <begin position="569"/>
        <end position="589"/>
    </location>
</feature>
<evidence type="ECO:0000256" key="1">
    <source>
        <dbReference type="SAM" id="MobiDB-lite"/>
    </source>
</evidence>
<dbReference type="Proteomes" id="UP000560470">
    <property type="component" value="Unassembled WGS sequence"/>
</dbReference>
<feature type="region of interest" description="Disordered" evidence="1">
    <location>
        <begin position="218"/>
        <end position="242"/>
    </location>
</feature>
<feature type="compositionally biased region" description="Low complexity" evidence="1">
    <location>
        <begin position="278"/>
        <end position="290"/>
    </location>
</feature>
<name>A0A7Y7V9T1_9PSED</name>